<feature type="compositionally biased region" description="Basic residues" evidence="1">
    <location>
        <begin position="72"/>
        <end position="81"/>
    </location>
</feature>
<accession>A0A1J6I6I8</accession>
<feature type="compositionally biased region" description="Polar residues" evidence="1">
    <location>
        <begin position="58"/>
        <end position="68"/>
    </location>
</feature>
<protein>
    <submittedName>
        <fullName evidence="2">Uncharacterized protein</fullName>
    </submittedName>
</protein>
<evidence type="ECO:0000313" key="2">
    <source>
        <dbReference type="EMBL" id="OIT00629.1"/>
    </source>
</evidence>
<dbReference type="Gramene" id="OIT00629">
    <property type="protein sequence ID" value="OIT00629"/>
    <property type="gene ID" value="A4A49_10207"/>
</dbReference>
<proteinExistence type="predicted"/>
<feature type="region of interest" description="Disordered" evidence="1">
    <location>
        <begin position="53"/>
        <end position="81"/>
    </location>
</feature>
<dbReference type="Proteomes" id="UP000187609">
    <property type="component" value="Unassembled WGS sequence"/>
</dbReference>
<gene>
    <name evidence="2" type="ORF">A4A49_10207</name>
</gene>
<evidence type="ECO:0000313" key="3">
    <source>
        <dbReference type="Proteomes" id="UP000187609"/>
    </source>
</evidence>
<comment type="caution">
    <text evidence="2">The sequence shown here is derived from an EMBL/GenBank/DDBJ whole genome shotgun (WGS) entry which is preliminary data.</text>
</comment>
<name>A0A1J6I6I8_NICAT</name>
<sequence length="81" mass="9694">MLDSLEIPSRVDLTAFQFLNIANQRIANKKPTYHNNKKTIKDDNIKDKLYKGRKQPYEHNQGNWQRSQQEARKRKFTKCCL</sequence>
<dbReference type="EMBL" id="MJEQ01037189">
    <property type="protein sequence ID" value="OIT00629.1"/>
    <property type="molecule type" value="Genomic_DNA"/>
</dbReference>
<reference evidence="2" key="1">
    <citation type="submission" date="2016-11" db="EMBL/GenBank/DDBJ databases">
        <title>The genome of Nicotiana attenuata.</title>
        <authorList>
            <person name="Xu S."/>
            <person name="Brockmoeller T."/>
            <person name="Gaquerel E."/>
            <person name="Navarro A."/>
            <person name="Kuhl H."/>
            <person name="Gase K."/>
            <person name="Ling Z."/>
            <person name="Zhou W."/>
            <person name="Kreitzer C."/>
            <person name="Stanke M."/>
            <person name="Tang H."/>
            <person name="Lyons E."/>
            <person name="Pandey P."/>
            <person name="Pandey S.P."/>
            <person name="Timmermann B."/>
            <person name="Baldwin I.T."/>
        </authorList>
    </citation>
    <scope>NUCLEOTIDE SEQUENCE [LARGE SCALE GENOMIC DNA]</scope>
    <source>
        <strain evidence="2">UT</strain>
    </source>
</reference>
<keyword evidence="3" id="KW-1185">Reference proteome</keyword>
<dbReference type="AlphaFoldDB" id="A0A1J6I6I8"/>
<evidence type="ECO:0000256" key="1">
    <source>
        <dbReference type="SAM" id="MobiDB-lite"/>
    </source>
</evidence>
<organism evidence="2 3">
    <name type="scientific">Nicotiana attenuata</name>
    <name type="common">Coyote tobacco</name>
    <dbReference type="NCBI Taxonomy" id="49451"/>
    <lineage>
        <taxon>Eukaryota</taxon>
        <taxon>Viridiplantae</taxon>
        <taxon>Streptophyta</taxon>
        <taxon>Embryophyta</taxon>
        <taxon>Tracheophyta</taxon>
        <taxon>Spermatophyta</taxon>
        <taxon>Magnoliopsida</taxon>
        <taxon>eudicotyledons</taxon>
        <taxon>Gunneridae</taxon>
        <taxon>Pentapetalae</taxon>
        <taxon>asterids</taxon>
        <taxon>lamiids</taxon>
        <taxon>Solanales</taxon>
        <taxon>Solanaceae</taxon>
        <taxon>Nicotianoideae</taxon>
        <taxon>Nicotianeae</taxon>
        <taxon>Nicotiana</taxon>
    </lineage>
</organism>